<dbReference type="EMBL" id="JANFYT010000049">
    <property type="protein sequence ID" value="MCQ4815660.1"/>
    <property type="molecule type" value="Genomic_DNA"/>
</dbReference>
<dbReference type="Pfam" id="PF05717">
    <property type="entry name" value="TnpB_IS66"/>
    <property type="match status" value="1"/>
</dbReference>
<comment type="caution">
    <text evidence="1">The sequence shown here is derived from an EMBL/GenBank/DDBJ whole genome shotgun (WGS) entry which is preliminary data.</text>
</comment>
<dbReference type="PANTHER" id="PTHR36455:SF1">
    <property type="entry name" value="BLR8292 PROTEIN"/>
    <property type="match status" value="1"/>
</dbReference>
<keyword evidence="2" id="KW-1185">Reference proteome</keyword>
<reference evidence="1 2" key="1">
    <citation type="submission" date="2022-06" db="EMBL/GenBank/DDBJ databases">
        <title>Isolation of gut microbiota from human fecal samples.</title>
        <authorList>
            <person name="Pamer E.G."/>
            <person name="Barat B."/>
            <person name="Waligurski E."/>
            <person name="Medina S."/>
            <person name="Paddock L."/>
            <person name="Mostad J."/>
        </authorList>
    </citation>
    <scope>NUCLEOTIDE SEQUENCE [LARGE SCALE GENOMIC DNA]</scope>
    <source>
        <strain evidence="1 2">DFI.9.90</strain>
    </source>
</reference>
<dbReference type="RefSeq" id="WP_008711136.1">
    <property type="nucleotide sequence ID" value="NZ_CABKQM010000007.1"/>
</dbReference>
<dbReference type="PANTHER" id="PTHR36455">
    <property type="match status" value="1"/>
</dbReference>
<dbReference type="Proteomes" id="UP001205919">
    <property type="component" value="Unassembled WGS sequence"/>
</dbReference>
<proteinExistence type="predicted"/>
<sequence length="128" mass="14410">MLECSGKEIYLVCGATDMRKGVDGLAAIANLRFACVSFESAMFIFCNKSRNRVKIIEWDGDGFWLYQKRLERGTFPWPPDGHGKRISVTGEEFSCLFAGTKLRRKLSMSEVFPAASVQDNSRNCKSLI</sequence>
<evidence type="ECO:0000313" key="1">
    <source>
        <dbReference type="EMBL" id="MCQ4815660.1"/>
    </source>
</evidence>
<accession>A0AAW5K4B0</accession>
<evidence type="ECO:0000313" key="2">
    <source>
        <dbReference type="Proteomes" id="UP001205919"/>
    </source>
</evidence>
<dbReference type="AlphaFoldDB" id="A0AAW5K4B0"/>
<organism evidence="1 2">
    <name type="scientific">Cloacibacillus evryensis</name>
    <dbReference type="NCBI Taxonomy" id="508460"/>
    <lineage>
        <taxon>Bacteria</taxon>
        <taxon>Thermotogati</taxon>
        <taxon>Synergistota</taxon>
        <taxon>Synergistia</taxon>
        <taxon>Synergistales</taxon>
        <taxon>Synergistaceae</taxon>
        <taxon>Cloacibacillus</taxon>
    </lineage>
</organism>
<gene>
    <name evidence="1" type="primary">tnpB</name>
    <name evidence="1" type="ORF">NE630_14570</name>
</gene>
<dbReference type="InterPro" id="IPR008878">
    <property type="entry name" value="Transposase_IS66_Orf2"/>
</dbReference>
<name>A0AAW5K4B0_9BACT</name>
<protein>
    <submittedName>
        <fullName evidence="1">IS66 family insertion sequence element accessory protein TnpB</fullName>
    </submittedName>
</protein>
<dbReference type="NCBIfam" id="NF033819">
    <property type="entry name" value="IS66_TnpB"/>
    <property type="match status" value="1"/>
</dbReference>